<dbReference type="CDD" id="cd00118">
    <property type="entry name" value="LysM"/>
    <property type="match status" value="1"/>
</dbReference>
<dbReference type="AlphaFoldDB" id="A0A1I0CAB2"/>
<evidence type="ECO:0000313" key="2">
    <source>
        <dbReference type="EMBL" id="SET16191.1"/>
    </source>
</evidence>
<dbReference type="Proteomes" id="UP000199800">
    <property type="component" value="Unassembled WGS sequence"/>
</dbReference>
<dbReference type="RefSeq" id="WP_092477689.1">
    <property type="nucleotide sequence ID" value="NZ_FOHN01000009.1"/>
</dbReference>
<dbReference type="InterPro" id="IPR036779">
    <property type="entry name" value="LysM_dom_sf"/>
</dbReference>
<accession>A0A1I0CAB2</accession>
<dbReference type="PROSITE" id="PS51782">
    <property type="entry name" value="LYSM"/>
    <property type="match status" value="1"/>
</dbReference>
<dbReference type="STRING" id="29364.SAMN04487772_10983"/>
<feature type="domain" description="LysM" evidence="1">
    <location>
        <begin position="171"/>
        <end position="219"/>
    </location>
</feature>
<dbReference type="InterPro" id="IPR018392">
    <property type="entry name" value="LysM"/>
</dbReference>
<organism evidence="2 3">
    <name type="scientific">[Clostridium] polysaccharolyticum</name>
    <dbReference type="NCBI Taxonomy" id="29364"/>
    <lineage>
        <taxon>Bacteria</taxon>
        <taxon>Bacillati</taxon>
        <taxon>Bacillota</taxon>
        <taxon>Clostridia</taxon>
        <taxon>Lachnospirales</taxon>
        <taxon>Lachnospiraceae</taxon>
    </lineage>
</organism>
<name>A0A1I0CAB2_9FIRM</name>
<dbReference type="OrthoDB" id="9815939at2"/>
<protein>
    <recommendedName>
        <fullName evidence="1">LysM domain-containing protein</fullName>
    </recommendedName>
</protein>
<evidence type="ECO:0000313" key="3">
    <source>
        <dbReference type="Proteomes" id="UP000199800"/>
    </source>
</evidence>
<evidence type="ECO:0000259" key="1">
    <source>
        <dbReference type="PROSITE" id="PS51782"/>
    </source>
</evidence>
<keyword evidence="3" id="KW-1185">Reference proteome</keyword>
<sequence>MEWSENKMKDLNYVGEGYAKQKAKFVLVDEHTEIPVQFNPNEYSTSSKAEYVNISDEKENDELGKIQYKYTSLGKLDLKLYFASTNENKNVTDLTKPIEDLAGRAINGGHKPPKVKFIWGKFEVLGYVESVKTKFALFDADGIPIRAEVDVTMIRDASTLKKNPKHSPDRTKTRVFSEDISLWSLAQKEYDDANEWRRIAKANGIMNPFEIETGQVLVVPAIVKEDC</sequence>
<dbReference type="EMBL" id="FOHN01000009">
    <property type="protein sequence ID" value="SET16191.1"/>
    <property type="molecule type" value="Genomic_DNA"/>
</dbReference>
<dbReference type="Gene3D" id="3.10.350.10">
    <property type="entry name" value="LysM domain"/>
    <property type="match status" value="1"/>
</dbReference>
<dbReference type="Pfam" id="PF19266">
    <property type="entry name" value="CIS_tube"/>
    <property type="match status" value="1"/>
</dbReference>
<proteinExistence type="predicted"/>
<reference evidence="2 3" key="1">
    <citation type="submission" date="2016-10" db="EMBL/GenBank/DDBJ databases">
        <authorList>
            <person name="de Groot N.N."/>
        </authorList>
    </citation>
    <scope>NUCLEOTIDE SEQUENCE [LARGE SCALE GENOMIC DNA]</scope>
    <source>
        <strain evidence="2 3">DSM 1801</strain>
    </source>
</reference>
<dbReference type="InterPro" id="IPR045361">
    <property type="entry name" value="CIS_tube_prot_N"/>
</dbReference>
<gene>
    <name evidence="2" type="ORF">SAMN04487772_10983</name>
</gene>